<reference evidence="1 2" key="1">
    <citation type="journal article" date="2012" name="Genome Biol.">
        <title>Sequencing three crocodilian genomes to illuminate the evolution of archosaurs and amniotes.</title>
        <authorList>
            <person name="St John J.A."/>
            <person name="Braun E.L."/>
            <person name="Isberg S.R."/>
            <person name="Miles L.G."/>
            <person name="Chong A.Y."/>
            <person name="Gongora J."/>
            <person name="Dalzell P."/>
            <person name="Moran C."/>
            <person name="Bed'hom B."/>
            <person name="Abzhanov A."/>
            <person name="Burgess S.C."/>
            <person name="Cooksey A.M."/>
            <person name="Castoe T.A."/>
            <person name="Crawford N.G."/>
            <person name="Densmore L.D."/>
            <person name="Drew J.C."/>
            <person name="Edwards S.V."/>
            <person name="Faircloth B.C."/>
            <person name="Fujita M.K."/>
            <person name="Greenwold M.J."/>
            <person name="Hoffmann F.G."/>
            <person name="Howard J.M."/>
            <person name="Iguchi T."/>
            <person name="Janes D.E."/>
            <person name="Khan S.Y."/>
            <person name="Kohno S."/>
            <person name="de Koning A.J."/>
            <person name="Lance S.L."/>
            <person name="McCarthy F.M."/>
            <person name="McCormack J.E."/>
            <person name="Merchant M.E."/>
            <person name="Peterson D.G."/>
            <person name="Pollock D.D."/>
            <person name="Pourmand N."/>
            <person name="Raney B.J."/>
            <person name="Roessler K.A."/>
            <person name="Sanford J.R."/>
            <person name="Sawyer R.H."/>
            <person name="Schmidt C.J."/>
            <person name="Triplett E.W."/>
            <person name="Tuberville T.D."/>
            <person name="Venegas-Anaya M."/>
            <person name="Howard J.T."/>
            <person name="Jarvis E.D."/>
            <person name="Guillette L.J.Jr."/>
            <person name="Glenn T.C."/>
            <person name="Green R.E."/>
            <person name="Ray D.A."/>
        </authorList>
    </citation>
    <scope>NUCLEOTIDE SEQUENCE [LARGE SCALE GENOMIC DNA]</scope>
    <source>
        <strain evidence="1">KSC_2009_1</strain>
    </source>
</reference>
<keyword evidence="2" id="KW-1185">Reference proteome</keyword>
<name>A0A151M6S2_ALLMI</name>
<dbReference type="AlphaFoldDB" id="A0A151M6S2"/>
<sequence length="99" mass="10612">MIKGTLHTNSQQLSEPQLVLLSVLKSAVAGCAFLTSFIECPINWSQQELIKHVAHGSGDSSTAASHSQWECQKEAGISLHVLGFMEQILQALGYGSSAE</sequence>
<evidence type="ECO:0000313" key="1">
    <source>
        <dbReference type="EMBL" id="KYO20140.1"/>
    </source>
</evidence>
<proteinExistence type="predicted"/>
<accession>A0A151M6S2</accession>
<organism evidence="1 2">
    <name type="scientific">Alligator mississippiensis</name>
    <name type="common">American alligator</name>
    <dbReference type="NCBI Taxonomy" id="8496"/>
    <lineage>
        <taxon>Eukaryota</taxon>
        <taxon>Metazoa</taxon>
        <taxon>Chordata</taxon>
        <taxon>Craniata</taxon>
        <taxon>Vertebrata</taxon>
        <taxon>Euteleostomi</taxon>
        <taxon>Archelosauria</taxon>
        <taxon>Archosauria</taxon>
        <taxon>Crocodylia</taxon>
        <taxon>Alligatoridae</taxon>
        <taxon>Alligatorinae</taxon>
        <taxon>Alligator</taxon>
    </lineage>
</organism>
<protein>
    <submittedName>
        <fullName evidence="1">Uncharacterized protein</fullName>
    </submittedName>
</protein>
<gene>
    <name evidence="1" type="ORF">Y1Q_0010717</name>
</gene>
<dbReference type="EMBL" id="AKHW03006437">
    <property type="protein sequence ID" value="KYO20140.1"/>
    <property type="molecule type" value="Genomic_DNA"/>
</dbReference>
<dbReference type="Proteomes" id="UP000050525">
    <property type="component" value="Unassembled WGS sequence"/>
</dbReference>
<comment type="caution">
    <text evidence="1">The sequence shown here is derived from an EMBL/GenBank/DDBJ whole genome shotgun (WGS) entry which is preliminary data.</text>
</comment>
<evidence type="ECO:0000313" key="2">
    <source>
        <dbReference type="Proteomes" id="UP000050525"/>
    </source>
</evidence>